<dbReference type="STRING" id="246404.A0A507FHQ0"/>
<keyword evidence="1" id="KW-0812">Transmembrane</keyword>
<dbReference type="PANTHER" id="PTHR38360:SF1">
    <property type="entry name" value="F12P19.7"/>
    <property type="match status" value="1"/>
</dbReference>
<evidence type="ECO:0000313" key="3">
    <source>
        <dbReference type="EMBL" id="TPX75961.1"/>
    </source>
</evidence>
<keyword evidence="1" id="KW-1133">Transmembrane helix</keyword>
<proteinExistence type="predicted"/>
<dbReference type="AlphaFoldDB" id="A0A507FHQ0"/>
<dbReference type="Proteomes" id="UP000320333">
    <property type="component" value="Unassembled WGS sequence"/>
</dbReference>
<accession>A0A507FHQ0</accession>
<sequence>MRIKATAIAVLTTAYTVLAQNSTTTAPACPFAKDGKGPFEALTGTVVLPTVLLHAKNFNIQITPYTAILTLGSKTLVLEACSFAGAVTPGAIVVPVASVSVMQDTVLPFIESLGQLSKVASIGKNLSTTACSMAAQPFTATAPVVFGPGGNDVAGLIATEKSPLAMGEWLLFFDAFFGFQGGAPEKLKDIGAQYSCIQNQVAAYKSSSGQTNLPVVVISATDLSSNKIVTPANAEFWRTLLRDAGASPQVASDGNTWAQMAKTADAVLDVTNGNDVTYNFQKWQSVYNLTATSSGYPFIRGFSSQVWRLDKRTADEQDDFAQSFASQPALLLMDVLSIFSTSFNPQYKQYWVKSLANGDIYTQVTAASCPNPPSLVLPLNGKYCDANTNKYAPTIGRFSNPTGKPTGATGSVINPSAGDSGWGAGQIAGVIILAVVVFALFAFCALIYARRAQRKGEFGRGGGSSGSRGVSAPFNGAGMNSLREAVQKRRWFKMAEEEEADDVPLTQLVAQPATGGGGGARSQAGSEGNRAWQMEHGMPMFPAERGNRNGNSG</sequence>
<protein>
    <submittedName>
        <fullName evidence="3">Uncharacterized protein</fullName>
    </submittedName>
</protein>
<dbReference type="EMBL" id="QEAP01000062">
    <property type="protein sequence ID" value="TPX75961.1"/>
    <property type="molecule type" value="Genomic_DNA"/>
</dbReference>
<dbReference type="PANTHER" id="PTHR38360">
    <property type="entry name" value="OS03G0120000 PROTEIN"/>
    <property type="match status" value="1"/>
</dbReference>
<name>A0A507FHQ0_9FUNG</name>
<evidence type="ECO:0000256" key="2">
    <source>
        <dbReference type="SAM" id="SignalP"/>
    </source>
</evidence>
<comment type="caution">
    <text evidence="3">The sequence shown here is derived from an EMBL/GenBank/DDBJ whole genome shotgun (WGS) entry which is preliminary data.</text>
</comment>
<organism evidence="3 4">
    <name type="scientific">Chytriomyces confervae</name>
    <dbReference type="NCBI Taxonomy" id="246404"/>
    <lineage>
        <taxon>Eukaryota</taxon>
        <taxon>Fungi</taxon>
        <taxon>Fungi incertae sedis</taxon>
        <taxon>Chytridiomycota</taxon>
        <taxon>Chytridiomycota incertae sedis</taxon>
        <taxon>Chytridiomycetes</taxon>
        <taxon>Chytridiales</taxon>
        <taxon>Chytriomycetaceae</taxon>
        <taxon>Chytriomyces</taxon>
    </lineage>
</organism>
<dbReference type="OrthoDB" id="2130912at2759"/>
<feature type="signal peptide" evidence="2">
    <location>
        <begin position="1"/>
        <end position="19"/>
    </location>
</feature>
<reference evidence="3 4" key="1">
    <citation type="journal article" date="2019" name="Sci. Rep.">
        <title>Comparative genomics of chytrid fungi reveal insights into the obligate biotrophic and pathogenic lifestyle of Synchytrium endobioticum.</title>
        <authorList>
            <person name="van de Vossenberg B.T.L.H."/>
            <person name="Warris S."/>
            <person name="Nguyen H.D.T."/>
            <person name="van Gent-Pelzer M.P.E."/>
            <person name="Joly D.L."/>
            <person name="van de Geest H.C."/>
            <person name="Bonants P.J.M."/>
            <person name="Smith D.S."/>
            <person name="Levesque C.A."/>
            <person name="van der Lee T.A.J."/>
        </authorList>
    </citation>
    <scope>NUCLEOTIDE SEQUENCE [LARGE SCALE GENOMIC DNA]</scope>
    <source>
        <strain evidence="3 4">CBS 675.73</strain>
    </source>
</reference>
<evidence type="ECO:0000256" key="1">
    <source>
        <dbReference type="SAM" id="Phobius"/>
    </source>
</evidence>
<keyword evidence="4" id="KW-1185">Reference proteome</keyword>
<feature type="chain" id="PRO_5021193017" evidence="2">
    <location>
        <begin position="20"/>
        <end position="553"/>
    </location>
</feature>
<keyword evidence="1" id="KW-0472">Membrane</keyword>
<feature type="transmembrane region" description="Helical" evidence="1">
    <location>
        <begin position="427"/>
        <end position="449"/>
    </location>
</feature>
<keyword evidence="2" id="KW-0732">Signal</keyword>
<evidence type="ECO:0000313" key="4">
    <source>
        <dbReference type="Proteomes" id="UP000320333"/>
    </source>
</evidence>
<gene>
    <name evidence="3" type="ORF">CcCBS67573_g02768</name>
</gene>